<evidence type="ECO:0000256" key="4">
    <source>
        <dbReference type="ARBA" id="ARBA00023136"/>
    </source>
</evidence>
<name>A0A2U1M916_ARTAN</name>
<keyword evidence="2 5" id="KW-0812">Transmembrane</keyword>
<dbReference type="AlphaFoldDB" id="A0A2U1M916"/>
<protein>
    <submittedName>
        <fullName evidence="6">Uncharacterized protein</fullName>
    </submittedName>
</protein>
<organism evidence="6 7">
    <name type="scientific">Artemisia annua</name>
    <name type="common">Sweet wormwood</name>
    <dbReference type="NCBI Taxonomy" id="35608"/>
    <lineage>
        <taxon>Eukaryota</taxon>
        <taxon>Viridiplantae</taxon>
        <taxon>Streptophyta</taxon>
        <taxon>Embryophyta</taxon>
        <taxon>Tracheophyta</taxon>
        <taxon>Spermatophyta</taxon>
        <taxon>Magnoliopsida</taxon>
        <taxon>eudicotyledons</taxon>
        <taxon>Gunneridae</taxon>
        <taxon>Pentapetalae</taxon>
        <taxon>asterids</taxon>
        <taxon>campanulids</taxon>
        <taxon>Asterales</taxon>
        <taxon>Asteraceae</taxon>
        <taxon>Asteroideae</taxon>
        <taxon>Anthemideae</taxon>
        <taxon>Artemisiinae</taxon>
        <taxon>Artemisia</taxon>
    </lineage>
</organism>
<dbReference type="NCBIfam" id="TIGR01627">
    <property type="entry name" value="A_thal_3515"/>
    <property type="match status" value="1"/>
</dbReference>
<gene>
    <name evidence="6" type="ORF">CTI12_AA401600</name>
</gene>
<dbReference type="Pfam" id="PF21729">
    <property type="entry name" value="IRX15_IRX15L_GXM"/>
    <property type="match status" value="1"/>
</dbReference>
<comment type="subcellular location">
    <subcellularLocation>
        <location evidence="1">Golgi apparatus membrane</location>
        <topology evidence="1">Single-pass membrane protein</topology>
    </subcellularLocation>
</comment>
<evidence type="ECO:0000256" key="1">
    <source>
        <dbReference type="ARBA" id="ARBA00004194"/>
    </source>
</evidence>
<comment type="caution">
    <text evidence="6">The sequence shown here is derived from an EMBL/GenBank/DDBJ whole genome shotgun (WGS) entry which is preliminary data.</text>
</comment>
<reference evidence="6 7" key="1">
    <citation type="journal article" date="2018" name="Mol. Plant">
        <title>The genome of Artemisia annua provides insight into the evolution of Asteraceae family and artemisinin biosynthesis.</title>
        <authorList>
            <person name="Shen Q."/>
            <person name="Zhang L."/>
            <person name="Liao Z."/>
            <person name="Wang S."/>
            <person name="Yan T."/>
            <person name="Shi P."/>
            <person name="Liu M."/>
            <person name="Fu X."/>
            <person name="Pan Q."/>
            <person name="Wang Y."/>
            <person name="Lv Z."/>
            <person name="Lu X."/>
            <person name="Zhang F."/>
            <person name="Jiang W."/>
            <person name="Ma Y."/>
            <person name="Chen M."/>
            <person name="Hao X."/>
            <person name="Li L."/>
            <person name="Tang Y."/>
            <person name="Lv G."/>
            <person name="Zhou Y."/>
            <person name="Sun X."/>
            <person name="Brodelius P.E."/>
            <person name="Rose J.K.C."/>
            <person name="Tang K."/>
        </authorList>
    </citation>
    <scope>NUCLEOTIDE SEQUENCE [LARGE SCALE GENOMIC DNA]</scope>
    <source>
        <strain evidence="7">cv. Huhao1</strain>
        <tissue evidence="6">Leaf</tissue>
    </source>
</reference>
<sequence length="333" mass="37256">MTKNLFLKQNYLVSNTSLHSFYCQLALHTLSTEKSYTRSLLKMPPQGSASHSPLLHILSPKPTLNLTTTREKSTLNMNLTKRKLILVLVFVLVGASLLRVLKITINTSYYPTLEHGPKTINLSPSTYDNKVLSQKELKFLSGIILQKSPCNLLVFGLEDQYLKLPTINIGGKTVFLEDEPEKLMKVKNQVNGTQVFIIKYKTSAKEAYKLLKHARAHSSCSLRSGIRSLTSKCKIGLTGFPKEVLKTKWDIIVVDGPSGDGPESPGRMGAIYMAGVLARAGNGTNVVVHDVDRTIEKWFSWEFLSEKNLVSSKGRFWNFMITQNKKLGSSKTY</sequence>
<keyword evidence="7" id="KW-1185">Reference proteome</keyword>
<evidence type="ECO:0000313" key="7">
    <source>
        <dbReference type="Proteomes" id="UP000245207"/>
    </source>
</evidence>
<evidence type="ECO:0000256" key="2">
    <source>
        <dbReference type="ARBA" id="ARBA00022692"/>
    </source>
</evidence>
<dbReference type="OrthoDB" id="1896682at2759"/>
<dbReference type="InterPro" id="IPR006514">
    <property type="entry name" value="IRX15/GXM/AGM"/>
</dbReference>
<evidence type="ECO:0000256" key="5">
    <source>
        <dbReference type="SAM" id="Phobius"/>
    </source>
</evidence>
<dbReference type="GO" id="GO:0000139">
    <property type="term" value="C:Golgi membrane"/>
    <property type="evidence" value="ECO:0007669"/>
    <property type="project" value="UniProtKB-SubCell"/>
</dbReference>
<dbReference type="GO" id="GO:0045492">
    <property type="term" value="P:xylan biosynthetic process"/>
    <property type="evidence" value="ECO:0007669"/>
    <property type="project" value="InterPro"/>
</dbReference>
<accession>A0A2U1M916</accession>
<dbReference type="STRING" id="35608.A0A2U1M916"/>
<keyword evidence="4 5" id="KW-0472">Membrane</keyword>
<proteinExistence type="predicted"/>
<evidence type="ECO:0000256" key="3">
    <source>
        <dbReference type="ARBA" id="ARBA00022989"/>
    </source>
</evidence>
<keyword evidence="3 5" id="KW-1133">Transmembrane helix</keyword>
<dbReference type="PANTHER" id="PTHR31444">
    <property type="entry name" value="OS11G0490100 PROTEIN"/>
    <property type="match status" value="1"/>
</dbReference>
<dbReference type="EMBL" id="PKPP01006075">
    <property type="protein sequence ID" value="PWA57753.1"/>
    <property type="molecule type" value="Genomic_DNA"/>
</dbReference>
<feature type="transmembrane region" description="Helical" evidence="5">
    <location>
        <begin position="84"/>
        <end position="101"/>
    </location>
</feature>
<dbReference type="Proteomes" id="UP000245207">
    <property type="component" value="Unassembled WGS sequence"/>
</dbReference>
<evidence type="ECO:0000313" key="6">
    <source>
        <dbReference type="EMBL" id="PWA57753.1"/>
    </source>
</evidence>